<dbReference type="Proteomes" id="UP000051442">
    <property type="component" value="Unassembled WGS sequence"/>
</dbReference>
<dbReference type="RefSeq" id="WP_054735055.1">
    <property type="nucleotide sequence ID" value="NZ_AYZM01000104.1"/>
</dbReference>
<dbReference type="SUPFAM" id="SSF51735">
    <property type="entry name" value="NAD(P)-binding Rossmann-fold domains"/>
    <property type="match status" value="1"/>
</dbReference>
<dbReference type="InterPro" id="IPR036291">
    <property type="entry name" value="NAD(P)-bd_dom_sf"/>
</dbReference>
<dbReference type="AlphaFoldDB" id="A0A0R2FAC9"/>
<dbReference type="STRING" id="1423804.FD14_GL000876"/>
<keyword evidence="3" id="KW-1185">Reference proteome</keyword>
<dbReference type="InterPro" id="IPR016040">
    <property type="entry name" value="NAD(P)-bd_dom"/>
</dbReference>
<comment type="caution">
    <text evidence="2">The sequence shown here is derived from an EMBL/GenBank/DDBJ whole genome shotgun (WGS) entry which is preliminary data.</text>
</comment>
<evidence type="ECO:0000259" key="1">
    <source>
        <dbReference type="Pfam" id="PF13460"/>
    </source>
</evidence>
<evidence type="ECO:0000313" key="2">
    <source>
        <dbReference type="EMBL" id="KRN21821.1"/>
    </source>
</evidence>
<proteinExistence type="predicted"/>
<dbReference type="EMBL" id="AYZM01000104">
    <property type="protein sequence ID" value="KRN21821.1"/>
    <property type="molecule type" value="Genomic_DNA"/>
</dbReference>
<reference evidence="2 3" key="1">
    <citation type="journal article" date="2015" name="Genome Announc.">
        <title>Expanding the biotechnology potential of lactobacilli through comparative genomics of 213 strains and associated genera.</title>
        <authorList>
            <person name="Sun Z."/>
            <person name="Harris H.M."/>
            <person name="McCann A."/>
            <person name="Guo C."/>
            <person name="Argimon S."/>
            <person name="Zhang W."/>
            <person name="Yang X."/>
            <person name="Jeffery I.B."/>
            <person name="Cooney J.C."/>
            <person name="Kagawa T.F."/>
            <person name="Liu W."/>
            <person name="Song Y."/>
            <person name="Salvetti E."/>
            <person name="Wrobel A."/>
            <person name="Rasinkangas P."/>
            <person name="Parkhill J."/>
            <person name="Rea M.C."/>
            <person name="O'Sullivan O."/>
            <person name="Ritari J."/>
            <person name="Douillard F.P."/>
            <person name="Paul Ross R."/>
            <person name="Yang R."/>
            <person name="Briner A.E."/>
            <person name="Felis G.E."/>
            <person name="de Vos W.M."/>
            <person name="Barrangou R."/>
            <person name="Klaenhammer T.R."/>
            <person name="Caufield P.W."/>
            <person name="Cui Y."/>
            <person name="Zhang H."/>
            <person name="O'Toole P.W."/>
        </authorList>
    </citation>
    <scope>NUCLEOTIDE SEQUENCE [LARGE SCALE GENOMIC DNA]</scope>
    <source>
        <strain evidence="2 3">DSM 23365</strain>
    </source>
</reference>
<dbReference type="Gene3D" id="3.40.50.720">
    <property type="entry name" value="NAD(P)-binding Rossmann-like Domain"/>
    <property type="match status" value="1"/>
</dbReference>
<protein>
    <recommendedName>
        <fullName evidence="1">NAD(P)-binding domain-containing protein</fullName>
    </recommendedName>
</protein>
<accession>A0A0R2FAC9</accession>
<name>A0A0R2FAC9_9LACO</name>
<dbReference type="OrthoDB" id="2282439at2"/>
<sequence>MQRCLILGVDQPVGQLVATQLATYADVEVVGFAEAPVSGLPLTAQYNGDARKAATYLPALADVDTIYSDFTGLDVDWKLEAVFEALRQRRQSVRTVMRSVAGVDDELTGELTYPGIDDPKTYLKQQRYGIKIVDEAELPYTVLRPVLDNVAGSNQVQLINEGEPVPVRPVTEAALAQVVVDELVSAAHVNQSLAVIGQ</sequence>
<feature type="domain" description="NAD(P)-binding" evidence="1">
    <location>
        <begin position="13"/>
        <end position="183"/>
    </location>
</feature>
<dbReference type="PATRIC" id="fig|1423804.4.peg.944"/>
<gene>
    <name evidence="2" type="ORF">FD14_GL000876</name>
</gene>
<dbReference type="Pfam" id="PF13460">
    <property type="entry name" value="NAD_binding_10"/>
    <property type="match status" value="1"/>
</dbReference>
<evidence type="ECO:0000313" key="3">
    <source>
        <dbReference type="Proteomes" id="UP000051442"/>
    </source>
</evidence>
<organism evidence="2 3">
    <name type="scientific">Secundilactobacillus similis DSM 23365 = JCM 2765</name>
    <dbReference type="NCBI Taxonomy" id="1423804"/>
    <lineage>
        <taxon>Bacteria</taxon>
        <taxon>Bacillati</taxon>
        <taxon>Bacillota</taxon>
        <taxon>Bacilli</taxon>
        <taxon>Lactobacillales</taxon>
        <taxon>Lactobacillaceae</taxon>
        <taxon>Secundilactobacillus</taxon>
    </lineage>
</organism>